<proteinExistence type="predicted"/>
<gene>
    <name evidence="2" type="ORF">H9826_10470</name>
</gene>
<accession>A0A9D1Z5D0</accession>
<organism evidence="2 3">
    <name type="scientific">Candidatus Intestinimonas merdavium</name>
    <dbReference type="NCBI Taxonomy" id="2838622"/>
    <lineage>
        <taxon>Bacteria</taxon>
        <taxon>Bacillati</taxon>
        <taxon>Bacillota</taxon>
        <taxon>Clostridia</taxon>
        <taxon>Eubacteriales</taxon>
        <taxon>Intestinimonas</taxon>
    </lineage>
</organism>
<evidence type="ECO:0000313" key="2">
    <source>
        <dbReference type="EMBL" id="HIY74374.1"/>
    </source>
</evidence>
<feature type="transmembrane region" description="Helical" evidence="1">
    <location>
        <begin position="81"/>
        <end position="106"/>
    </location>
</feature>
<comment type="caution">
    <text evidence="2">The sequence shown here is derived from an EMBL/GenBank/DDBJ whole genome shotgun (WGS) entry which is preliminary data.</text>
</comment>
<keyword evidence="1" id="KW-0472">Membrane</keyword>
<protein>
    <submittedName>
        <fullName evidence="2">Uncharacterized protein</fullName>
    </submittedName>
</protein>
<reference evidence="2" key="2">
    <citation type="submission" date="2021-04" db="EMBL/GenBank/DDBJ databases">
        <authorList>
            <person name="Gilroy R."/>
        </authorList>
    </citation>
    <scope>NUCLEOTIDE SEQUENCE</scope>
    <source>
        <strain evidence="2">CHK33-7979</strain>
    </source>
</reference>
<dbReference type="Proteomes" id="UP000886824">
    <property type="component" value="Unassembled WGS sequence"/>
</dbReference>
<sequence>MQTIYYETEHFIRHQGNLVDLAAYRQKLSAVSGGDLAPALEEPAACLENPAEGHLRLLPRPDRPSRCREGRQTRKAHLQRAAVVLDLCASIAVVALSVAALAAFLAL</sequence>
<evidence type="ECO:0000256" key="1">
    <source>
        <dbReference type="SAM" id="Phobius"/>
    </source>
</evidence>
<evidence type="ECO:0000313" key="3">
    <source>
        <dbReference type="Proteomes" id="UP000886824"/>
    </source>
</evidence>
<reference evidence="2" key="1">
    <citation type="journal article" date="2021" name="PeerJ">
        <title>Extensive microbial diversity within the chicken gut microbiome revealed by metagenomics and culture.</title>
        <authorList>
            <person name="Gilroy R."/>
            <person name="Ravi A."/>
            <person name="Getino M."/>
            <person name="Pursley I."/>
            <person name="Horton D.L."/>
            <person name="Alikhan N.F."/>
            <person name="Baker D."/>
            <person name="Gharbi K."/>
            <person name="Hall N."/>
            <person name="Watson M."/>
            <person name="Adriaenssens E.M."/>
            <person name="Foster-Nyarko E."/>
            <person name="Jarju S."/>
            <person name="Secka A."/>
            <person name="Antonio M."/>
            <person name="Oren A."/>
            <person name="Chaudhuri R.R."/>
            <person name="La Ragione R."/>
            <person name="Hildebrand F."/>
            <person name="Pallen M.J."/>
        </authorList>
    </citation>
    <scope>NUCLEOTIDE SEQUENCE</scope>
    <source>
        <strain evidence="2">CHK33-7979</strain>
    </source>
</reference>
<keyword evidence="1" id="KW-0812">Transmembrane</keyword>
<name>A0A9D1Z5D0_9FIRM</name>
<dbReference type="EMBL" id="DXCX01000111">
    <property type="protein sequence ID" value="HIY74374.1"/>
    <property type="molecule type" value="Genomic_DNA"/>
</dbReference>
<dbReference type="AlphaFoldDB" id="A0A9D1Z5D0"/>
<keyword evidence="1" id="KW-1133">Transmembrane helix</keyword>